<dbReference type="InterPro" id="IPR050535">
    <property type="entry name" value="DNA_Repair-Maintenance_Comp"/>
</dbReference>
<keyword evidence="6 10" id="KW-0255">Endonuclease</keyword>
<dbReference type="InterPro" id="IPR004843">
    <property type="entry name" value="Calcineurin-like_PHP"/>
</dbReference>
<dbReference type="PANTHER" id="PTHR30337:SF0">
    <property type="entry name" value="NUCLEASE SBCCD SUBUNIT D"/>
    <property type="match status" value="1"/>
</dbReference>
<evidence type="ECO:0000256" key="5">
    <source>
        <dbReference type="ARBA" id="ARBA00022722"/>
    </source>
</evidence>
<dbReference type="NCBIfam" id="TIGR00619">
    <property type="entry name" value="sbcd"/>
    <property type="match status" value="1"/>
</dbReference>
<keyword evidence="9 10" id="KW-0233">DNA recombination</keyword>
<dbReference type="NCBIfam" id="NF041753">
    <property type="entry name" value="sbcd_Staph"/>
    <property type="match status" value="1"/>
</dbReference>
<evidence type="ECO:0000259" key="12">
    <source>
        <dbReference type="Pfam" id="PF12320"/>
    </source>
</evidence>
<name>A0A380FZX8_9STAP</name>
<dbReference type="CDD" id="cd00840">
    <property type="entry name" value="MPP_Mre11_N"/>
    <property type="match status" value="1"/>
</dbReference>
<dbReference type="AlphaFoldDB" id="A0A380FZX8"/>
<evidence type="ECO:0000313" key="14">
    <source>
        <dbReference type="Proteomes" id="UP000254047"/>
    </source>
</evidence>
<comment type="function">
    <text evidence="10">SbcCD cleaves DNA hairpin structures. These structures can inhibit DNA replication and are intermediates in certain DNA recombination reactions. The complex acts as a 3'-&gt;5' double strand exonuclease that can open hairpins. It also has a 5' single-strand endonuclease activity.</text>
</comment>
<dbReference type="InterPro" id="IPR029052">
    <property type="entry name" value="Metallo-depent_PP-like"/>
</dbReference>
<evidence type="ECO:0000256" key="7">
    <source>
        <dbReference type="ARBA" id="ARBA00022801"/>
    </source>
</evidence>
<dbReference type="Gene3D" id="3.60.21.10">
    <property type="match status" value="1"/>
</dbReference>
<evidence type="ECO:0000313" key="13">
    <source>
        <dbReference type="EMBL" id="SUM44305.1"/>
    </source>
</evidence>
<reference evidence="13 14" key="1">
    <citation type="submission" date="2018-06" db="EMBL/GenBank/DDBJ databases">
        <authorList>
            <consortium name="Pathogen Informatics"/>
            <person name="Doyle S."/>
        </authorList>
    </citation>
    <scope>NUCLEOTIDE SEQUENCE [LARGE SCALE GENOMIC DNA]</scope>
    <source>
        <strain evidence="13 14">NCTC13830</strain>
    </source>
</reference>
<evidence type="ECO:0000256" key="10">
    <source>
        <dbReference type="RuleBase" id="RU363069"/>
    </source>
</evidence>
<dbReference type="EMBL" id="UHDO01000001">
    <property type="protein sequence ID" value="SUM44305.1"/>
    <property type="molecule type" value="Genomic_DNA"/>
</dbReference>
<evidence type="ECO:0000256" key="2">
    <source>
        <dbReference type="ARBA" id="ARBA00011322"/>
    </source>
</evidence>
<dbReference type="PANTHER" id="PTHR30337">
    <property type="entry name" value="COMPONENT OF ATP-DEPENDENT DSDNA EXONUCLEASE"/>
    <property type="match status" value="1"/>
</dbReference>
<dbReference type="InterPro" id="IPR026843">
    <property type="entry name" value="SbcD_C"/>
</dbReference>
<evidence type="ECO:0000256" key="1">
    <source>
        <dbReference type="ARBA" id="ARBA00010555"/>
    </source>
</evidence>
<feature type="domain" description="Calcineurin-like phosphoesterase" evidence="11">
    <location>
        <begin position="33"/>
        <end position="246"/>
    </location>
</feature>
<keyword evidence="8 10" id="KW-0269">Exonuclease</keyword>
<proteinExistence type="inferred from homology"/>
<dbReference type="Pfam" id="PF00149">
    <property type="entry name" value="Metallophos"/>
    <property type="match status" value="1"/>
</dbReference>
<evidence type="ECO:0000256" key="9">
    <source>
        <dbReference type="ARBA" id="ARBA00023172"/>
    </source>
</evidence>
<dbReference type="SUPFAM" id="SSF56300">
    <property type="entry name" value="Metallo-dependent phosphatases"/>
    <property type="match status" value="1"/>
</dbReference>
<dbReference type="Proteomes" id="UP000254047">
    <property type="component" value="Unassembled WGS sequence"/>
</dbReference>
<evidence type="ECO:0000256" key="4">
    <source>
        <dbReference type="ARBA" id="ARBA00022705"/>
    </source>
</evidence>
<organism evidence="13 14">
    <name type="scientific">Staphylococcus petrasii</name>
    <dbReference type="NCBI Taxonomy" id="1276936"/>
    <lineage>
        <taxon>Bacteria</taxon>
        <taxon>Bacillati</taxon>
        <taxon>Bacillota</taxon>
        <taxon>Bacilli</taxon>
        <taxon>Bacillales</taxon>
        <taxon>Staphylococcaceae</taxon>
        <taxon>Staphylococcus</taxon>
    </lineage>
</organism>
<keyword evidence="7 10" id="KW-0378">Hydrolase</keyword>
<evidence type="ECO:0000256" key="8">
    <source>
        <dbReference type="ARBA" id="ARBA00022839"/>
    </source>
</evidence>
<keyword evidence="4 10" id="KW-0235">DNA replication</keyword>
<dbReference type="Pfam" id="PF12320">
    <property type="entry name" value="SbcD_C"/>
    <property type="match status" value="1"/>
</dbReference>
<dbReference type="GO" id="GO:0008408">
    <property type="term" value="F:3'-5' exonuclease activity"/>
    <property type="evidence" value="ECO:0007669"/>
    <property type="project" value="InterPro"/>
</dbReference>
<accession>A0A380FZX8</accession>
<dbReference type="InterPro" id="IPR004593">
    <property type="entry name" value="SbcD"/>
</dbReference>
<evidence type="ECO:0000259" key="11">
    <source>
        <dbReference type="Pfam" id="PF00149"/>
    </source>
</evidence>
<keyword evidence="5 10" id="KW-0540">Nuclease</keyword>
<dbReference type="InterPro" id="IPR041796">
    <property type="entry name" value="Mre11_N"/>
</dbReference>
<comment type="subunit">
    <text evidence="2 10">Heterodimer of SbcC and SbcD.</text>
</comment>
<feature type="domain" description="Nuclease SbcCD subunit D C-terminal" evidence="12">
    <location>
        <begin position="294"/>
        <end position="380"/>
    </location>
</feature>
<protein>
    <recommendedName>
        <fullName evidence="3 10">Nuclease SbcCD subunit D</fullName>
    </recommendedName>
</protein>
<dbReference type="GO" id="GO:0006260">
    <property type="term" value="P:DNA replication"/>
    <property type="evidence" value="ECO:0007669"/>
    <property type="project" value="UniProtKB-KW"/>
</dbReference>
<comment type="similarity">
    <text evidence="1 10">Belongs to the SbcD family.</text>
</comment>
<evidence type="ECO:0000256" key="3">
    <source>
        <dbReference type="ARBA" id="ARBA00013365"/>
    </source>
</evidence>
<dbReference type="GO" id="GO:0004519">
    <property type="term" value="F:endonuclease activity"/>
    <property type="evidence" value="ECO:0007669"/>
    <property type="project" value="UniProtKB-KW"/>
</dbReference>
<dbReference type="InterPro" id="IPR053381">
    <property type="entry name" value="SbcCD_nuclease"/>
</dbReference>
<sequence length="406" mass="47349">MILFLSRFFFYLNKKKRMCIILYEQMFLRGIPMKIIHTGDWHLGKILNGKQFLEDQEYILNQLIDKINEENPDVFIISGDIYDTTYPSKETIKLFEKTLSTINIQMGIPTIITNGNHDGKERLNYGSTWFQHSKLYIRTKLEDMNHPITINNVNFYTLPFATVSEIKAFFEDDSIETYEQATQRCIAYISETMNRDEINFLIAHLTINGGKTSDSERPLTIGTVESVDKTSFNIFDKVLLGHLHHPFSIEDNVISYSGSLLQYSFSESNQPKGYKRLVINSKEDITNQFIQLKPLRELEVIEGEYDDVIQGSVKMKNKENYFHFKLRNMSHINDPMLQLKQLYPNTLSLSNITFESSGQLHQAELKQEDDATIIQQFYKSITDQELTDYQNNKIHDLLNQVINKEV</sequence>
<dbReference type="GO" id="GO:0006310">
    <property type="term" value="P:DNA recombination"/>
    <property type="evidence" value="ECO:0007669"/>
    <property type="project" value="UniProtKB-KW"/>
</dbReference>
<evidence type="ECO:0000256" key="6">
    <source>
        <dbReference type="ARBA" id="ARBA00022759"/>
    </source>
</evidence>
<gene>
    <name evidence="10 13" type="primary">sbcD</name>
    <name evidence="13" type="ORF">NCTC13830_01706</name>
</gene>